<dbReference type="Pfam" id="PF01749">
    <property type="entry name" value="IBB"/>
    <property type="match status" value="1"/>
</dbReference>
<reference evidence="3 4" key="1">
    <citation type="journal article" date="2010" name="Nature">
        <title>The genome of a songbird.</title>
        <authorList>
            <person name="Warren W.C."/>
            <person name="Clayton D.F."/>
            <person name="Ellegren H."/>
            <person name="Arnold A.P."/>
            <person name="Hillier L.W."/>
            <person name="Kunstner A."/>
            <person name="Searle S."/>
            <person name="White S."/>
            <person name="Vilella A.J."/>
            <person name="Fairley S."/>
            <person name="Heger A."/>
            <person name="Kong L."/>
            <person name="Ponting C.P."/>
            <person name="Jarvis E.D."/>
            <person name="Mello C.V."/>
            <person name="Minx P."/>
            <person name="Lovell P."/>
            <person name="Velho T.A."/>
            <person name="Ferris M."/>
            <person name="Balakrishnan C.N."/>
            <person name="Sinha S."/>
            <person name="Blatti C."/>
            <person name="London S.E."/>
            <person name="Li Y."/>
            <person name="Lin Y.C."/>
            <person name="George J."/>
            <person name="Sweedler J."/>
            <person name="Southey B."/>
            <person name="Gunaratne P."/>
            <person name="Watson M."/>
            <person name="Nam K."/>
            <person name="Backstrom N."/>
            <person name="Smeds L."/>
            <person name="Nabholz B."/>
            <person name="Itoh Y."/>
            <person name="Whitney O."/>
            <person name="Pfenning A.R."/>
            <person name="Howard J."/>
            <person name="Volker M."/>
            <person name="Skinner B.M."/>
            <person name="Griffin D.K."/>
            <person name="Ye L."/>
            <person name="McLaren W.M."/>
            <person name="Flicek P."/>
            <person name="Quesada V."/>
            <person name="Velasco G."/>
            <person name="Lopez-Otin C."/>
            <person name="Puente X.S."/>
            <person name="Olender T."/>
            <person name="Lancet D."/>
            <person name="Smit A.F."/>
            <person name="Hubley R."/>
            <person name="Konkel M.K."/>
            <person name="Walker J.A."/>
            <person name="Batzer M.A."/>
            <person name="Gu W."/>
            <person name="Pollock D.D."/>
            <person name="Chen L."/>
            <person name="Cheng Z."/>
            <person name="Eichler E.E."/>
            <person name="Stapley J."/>
            <person name="Slate J."/>
            <person name="Ekblom R."/>
            <person name="Birkhead T."/>
            <person name="Burke T."/>
            <person name="Burt D."/>
            <person name="Scharff C."/>
            <person name="Adam I."/>
            <person name="Richard H."/>
            <person name="Sultan M."/>
            <person name="Soldatov A."/>
            <person name="Lehrach H."/>
            <person name="Edwards S.V."/>
            <person name="Yang S.P."/>
            <person name="Li X."/>
            <person name="Graves T."/>
            <person name="Fulton L."/>
            <person name="Nelson J."/>
            <person name="Chinwalla A."/>
            <person name="Hou S."/>
            <person name="Mardis E.R."/>
            <person name="Wilson R.K."/>
        </authorList>
    </citation>
    <scope>NUCLEOTIDE SEQUENCE [LARGE SCALE GENOMIC DNA]</scope>
</reference>
<keyword evidence="4" id="KW-1185">Reference proteome</keyword>
<organism evidence="3 4">
    <name type="scientific">Taeniopygia guttata</name>
    <name type="common">Zebra finch</name>
    <name type="synonym">Poephila guttata</name>
    <dbReference type="NCBI Taxonomy" id="59729"/>
    <lineage>
        <taxon>Eukaryota</taxon>
        <taxon>Metazoa</taxon>
        <taxon>Chordata</taxon>
        <taxon>Craniata</taxon>
        <taxon>Vertebrata</taxon>
        <taxon>Euteleostomi</taxon>
        <taxon>Archelosauria</taxon>
        <taxon>Archosauria</taxon>
        <taxon>Dinosauria</taxon>
        <taxon>Saurischia</taxon>
        <taxon>Theropoda</taxon>
        <taxon>Coelurosauria</taxon>
        <taxon>Aves</taxon>
        <taxon>Neognathae</taxon>
        <taxon>Neoaves</taxon>
        <taxon>Telluraves</taxon>
        <taxon>Australaves</taxon>
        <taxon>Passeriformes</taxon>
        <taxon>Passeroidea</taxon>
        <taxon>Estrildidae</taxon>
        <taxon>Estrildinae</taxon>
        <taxon>Taeniopygia</taxon>
    </lineage>
</organism>
<dbReference type="PROSITE" id="PS51214">
    <property type="entry name" value="IBB"/>
    <property type="match status" value="1"/>
</dbReference>
<name>A0A674GCK8_TAEGU</name>
<protein>
    <recommendedName>
        <fullName evidence="2">IBB domain-containing protein</fullName>
    </recommendedName>
</protein>
<reference evidence="3" key="3">
    <citation type="submission" date="2025-09" db="UniProtKB">
        <authorList>
            <consortium name="Ensembl"/>
        </authorList>
    </citation>
    <scope>IDENTIFICATION</scope>
</reference>
<accession>A0A674GCK8</accession>
<sequence>MWGRRRGGRGGRSAEELRVRRREREAALRKARRQEQLVSKRLLREDSAAQDGADVVPDPLSEDEVKNLMFSVAMGVPGAFPDSA</sequence>
<dbReference type="Ensembl" id="ENSTGUT00000038584.1">
    <property type="protein sequence ID" value="ENSTGUP00000020304.1"/>
    <property type="gene ID" value="ENSTGUG00000024390.1"/>
</dbReference>
<reference evidence="3" key="2">
    <citation type="submission" date="2025-08" db="UniProtKB">
        <authorList>
            <consortium name="Ensembl"/>
        </authorList>
    </citation>
    <scope>IDENTIFICATION</scope>
</reference>
<dbReference type="GO" id="GO:0061608">
    <property type="term" value="F:nuclear import signal receptor activity"/>
    <property type="evidence" value="ECO:0007669"/>
    <property type="project" value="InterPro"/>
</dbReference>
<evidence type="ECO:0000259" key="2">
    <source>
        <dbReference type="PROSITE" id="PS51214"/>
    </source>
</evidence>
<dbReference type="InterPro" id="IPR002652">
    <property type="entry name" value="Importin-a_IBB"/>
</dbReference>
<proteinExistence type="predicted"/>
<dbReference type="InParanoid" id="A0A674GCK8"/>
<dbReference type="AlphaFoldDB" id="A0A674GCK8"/>
<evidence type="ECO:0000313" key="4">
    <source>
        <dbReference type="Proteomes" id="UP000007754"/>
    </source>
</evidence>
<feature type="domain" description="IBB" evidence="2">
    <location>
        <begin position="1"/>
        <end position="50"/>
    </location>
</feature>
<evidence type="ECO:0000256" key="1">
    <source>
        <dbReference type="PROSITE-ProRule" id="PRU00561"/>
    </source>
</evidence>
<dbReference type="PANTHER" id="PTHR16356:SF1">
    <property type="entry name" value="TRANSMEMBRANE AND COILED-COIL DOMAIN-CONTAINING PROTEIN 6"/>
    <property type="match status" value="1"/>
</dbReference>
<dbReference type="Proteomes" id="UP000007754">
    <property type="component" value="Chromosome 13"/>
</dbReference>
<dbReference type="PANTHER" id="PTHR16356">
    <property type="entry name" value="TRANSMEMBRANE AND COILED-COIL DOMAIN-CONTAINING PROTEIN 6 TMCO6"/>
    <property type="match status" value="1"/>
</dbReference>
<dbReference type="GeneTree" id="ENSGT01140000286430"/>
<dbReference type="GO" id="GO:0006606">
    <property type="term" value="P:protein import into nucleus"/>
    <property type="evidence" value="ECO:0007669"/>
    <property type="project" value="InterPro"/>
</dbReference>
<keyword evidence="1" id="KW-0813">Transport</keyword>
<evidence type="ECO:0000313" key="3">
    <source>
        <dbReference type="Ensembl" id="ENSTGUP00000020304.1"/>
    </source>
</evidence>